<name>A0ABV7D8K8_9PROT</name>
<evidence type="ECO:0000313" key="1">
    <source>
        <dbReference type="EMBL" id="MFC3053225.1"/>
    </source>
</evidence>
<dbReference type="Gene3D" id="3.90.580.10">
    <property type="entry name" value="Zinc finger, CHC2-type domain"/>
    <property type="match status" value="1"/>
</dbReference>
<organism evidence="1 2">
    <name type="scientific">Kordiimonas pumila</name>
    <dbReference type="NCBI Taxonomy" id="2161677"/>
    <lineage>
        <taxon>Bacteria</taxon>
        <taxon>Pseudomonadati</taxon>
        <taxon>Pseudomonadota</taxon>
        <taxon>Alphaproteobacteria</taxon>
        <taxon>Kordiimonadales</taxon>
        <taxon>Kordiimonadaceae</taxon>
        <taxon>Kordiimonas</taxon>
    </lineage>
</organism>
<dbReference type="EMBL" id="JBHRSL010000013">
    <property type="protein sequence ID" value="MFC3053225.1"/>
    <property type="molecule type" value="Genomic_DNA"/>
</dbReference>
<comment type="caution">
    <text evidence="1">The sequence shown here is derived from an EMBL/GenBank/DDBJ whole genome shotgun (WGS) entry which is preliminary data.</text>
</comment>
<dbReference type="InterPro" id="IPR036977">
    <property type="entry name" value="DNA_primase_Znf_CHC2"/>
</dbReference>
<dbReference type="SUPFAM" id="SSF57783">
    <property type="entry name" value="Zinc beta-ribbon"/>
    <property type="match status" value="1"/>
</dbReference>
<evidence type="ECO:0000313" key="2">
    <source>
        <dbReference type="Proteomes" id="UP001595444"/>
    </source>
</evidence>
<reference evidence="2" key="1">
    <citation type="journal article" date="2019" name="Int. J. Syst. Evol. Microbiol.">
        <title>The Global Catalogue of Microorganisms (GCM) 10K type strain sequencing project: providing services to taxonomists for standard genome sequencing and annotation.</title>
        <authorList>
            <consortium name="The Broad Institute Genomics Platform"/>
            <consortium name="The Broad Institute Genome Sequencing Center for Infectious Disease"/>
            <person name="Wu L."/>
            <person name="Ma J."/>
        </authorList>
    </citation>
    <scope>NUCLEOTIDE SEQUENCE [LARGE SCALE GENOMIC DNA]</scope>
    <source>
        <strain evidence="2">KCTC 62164</strain>
    </source>
</reference>
<dbReference type="RefSeq" id="WP_194215016.1">
    <property type="nucleotide sequence ID" value="NZ_CP061205.1"/>
</dbReference>
<dbReference type="Proteomes" id="UP001595444">
    <property type="component" value="Unassembled WGS sequence"/>
</dbReference>
<sequence length="100" mass="11088">MHKNIYSDIRRATCMRLSEIVPSILPQGRRMGREWVALNPTRSDRSLGSFRINLTSGAWADFATGDNGGDLVSLASYLYGMSQYEAALYVSRIAGVANDR</sequence>
<gene>
    <name evidence="1" type="ORF">ACFOKA_15035</name>
</gene>
<accession>A0ABV7D8K8</accession>
<protein>
    <recommendedName>
        <fullName evidence="3">Zinc finger CHC2-type domain-containing protein</fullName>
    </recommendedName>
</protein>
<proteinExistence type="predicted"/>
<keyword evidence="2" id="KW-1185">Reference proteome</keyword>
<evidence type="ECO:0008006" key="3">
    <source>
        <dbReference type="Google" id="ProtNLM"/>
    </source>
</evidence>